<dbReference type="Proteomes" id="UP000504610">
    <property type="component" value="Chromosome 5"/>
</dbReference>
<dbReference type="PROSITE" id="PS50084">
    <property type="entry name" value="KH_TYPE_1"/>
    <property type="match status" value="5"/>
</dbReference>
<feature type="domain" description="K Homology" evidence="4">
    <location>
        <begin position="45"/>
        <end position="115"/>
    </location>
</feature>
<evidence type="ECO:0000259" key="4">
    <source>
        <dbReference type="SMART" id="SM00322"/>
    </source>
</evidence>
<name>A0A9W3BTN1_RAPSA</name>
<evidence type="ECO:0000256" key="3">
    <source>
        <dbReference type="SAM" id="MobiDB-lite"/>
    </source>
</evidence>
<dbReference type="SUPFAM" id="SSF54791">
    <property type="entry name" value="Eukaryotic type KH-domain (KH-domain type I)"/>
    <property type="match status" value="4"/>
</dbReference>
<reference evidence="6" key="2">
    <citation type="submission" date="2025-08" db="UniProtKB">
        <authorList>
            <consortium name="RefSeq"/>
        </authorList>
    </citation>
    <scope>IDENTIFICATION</scope>
    <source>
        <tissue evidence="6">Leaf</tissue>
    </source>
</reference>
<dbReference type="PANTHER" id="PTHR10288">
    <property type="entry name" value="KH DOMAIN CONTAINING RNA BINDING PROTEIN"/>
    <property type="match status" value="1"/>
</dbReference>
<dbReference type="Pfam" id="PF00013">
    <property type="entry name" value="KH_1"/>
    <property type="match status" value="4"/>
</dbReference>
<dbReference type="OrthoDB" id="442947at2759"/>
<dbReference type="RefSeq" id="XP_056842641.1">
    <property type="nucleotide sequence ID" value="XM_056986661.1"/>
</dbReference>
<feature type="domain" description="K Homology" evidence="4">
    <location>
        <begin position="784"/>
        <end position="869"/>
    </location>
</feature>
<dbReference type="GeneID" id="108862627"/>
<reference evidence="5" key="1">
    <citation type="journal article" date="2019" name="Database">
        <title>The radish genome database (RadishGD): an integrated information resource for radish genomics.</title>
        <authorList>
            <person name="Yu H.J."/>
            <person name="Baek S."/>
            <person name="Lee Y.J."/>
            <person name="Cho A."/>
            <person name="Mun J.H."/>
        </authorList>
    </citation>
    <scope>NUCLEOTIDE SEQUENCE [LARGE SCALE GENOMIC DNA]</scope>
    <source>
        <strain evidence="5">cv. WK10039</strain>
    </source>
</reference>
<accession>A0A9W3BTN1</accession>
<dbReference type="InterPro" id="IPR004087">
    <property type="entry name" value="KH_dom"/>
</dbReference>
<feature type="compositionally biased region" description="Basic and acidic residues" evidence="3">
    <location>
        <begin position="1"/>
        <end position="16"/>
    </location>
</feature>
<feature type="domain" description="K Homology" evidence="4">
    <location>
        <begin position="548"/>
        <end position="623"/>
    </location>
</feature>
<keyword evidence="1" id="KW-0677">Repeat</keyword>
<feature type="region of interest" description="Disordered" evidence="3">
    <location>
        <begin position="694"/>
        <end position="727"/>
    </location>
</feature>
<evidence type="ECO:0000256" key="2">
    <source>
        <dbReference type="PROSITE-ProRule" id="PRU00117"/>
    </source>
</evidence>
<feature type="compositionally biased region" description="Low complexity" evidence="3">
    <location>
        <begin position="752"/>
        <end position="767"/>
    </location>
</feature>
<feature type="domain" description="K Homology" evidence="4">
    <location>
        <begin position="146"/>
        <end position="220"/>
    </location>
</feature>
<feature type="domain" description="K Homology" evidence="4">
    <location>
        <begin position="458"/>
        <end position="531"/>
    </location>
</feature>
<dbReference type="Gene3D" id="3.30.1370.10">
    <property type="entry name" value="K Homology domain, type 1"/>
    <property type="match status" value="2"/>
</dbReference>
<sequence length="924" mass="101976">MERNSFHYSTEKRSRAVDPGSGFGSSKKAKTHHAHLLSPLVVPVGHASFRLLSAISQVGAVIGKSGSVIKQLQQSTGAKIRVEEPPAGSPDRVITIIAQVDSTSRVKLGVVDSNGSTEVEDEVEVSKAQAALIRVFEILAAEAGSSTVVCRLLTESSHAGAVIGKGGQMVGRIRKETGCKIAIRTENLPVCADSDDEMVEIEGNVNAVKKALVSVSRCLQDCQDVKKIRMVGNRPPLEKETNQESSHRPLETIIQDSLLRRSVEDYDYRPRAADMFPRGTLARPSDVIPHEALHLRHVEDRRHIEEDRQDALRRQIEAERQDALRRHIDLGHREVLYRPSDGVRGDVFLQHREVDTSSHESLHRPYEMVQRDAIRGIPFESLQRDAIRGIPFESLQRDSFGRTIETIPQETLRRPSSDFLTHRSSTLDTHPHSITTSTLMTKAATLKPHQSEVEAENQDVVFKILCSTENAGGVIGTGGKVIRTLHSESGALISVGNTIADCEERLITVTASESPERQSSPAQKAILLVFTRLFELATKKILDNGSRMSITARLVVPTSQIGCLLGKGGAVVSEMRKATGAAIQILKVEQNPKCTSENDQVVQITGEFPNVREAIYHVTSRLRDSLFSNAMKSSVTKSNSTLTTERIHRGQSDNPLSVGSHQSFGHPPTISTSLHRRTDDSYLSGSQLSINYSRPAVADPYTRPEDPVPDRFNPSAGYSPNFGRRSAMDHHDISHHLTETASRMWASPPPAALRGLSDASGGLSSARPGPGHGLGSGHKSAIVTNTTVEIRVPENAMSFVYGEHGNNLEQLRQLNIGMLCTTLRLVLIVIIQKDAKRSSVETKSESEVEFNAHKQAITFEDVAINILFAYNVCMSVENLSMFKRKNKELEFVILVSEMQYFKSFFEMYVFSKKNRKGSIFLRRC</sequence>
<keyword evidence="5" id="KW-1185">Reference proteome</keyword>
<proteinExistence type="predicted"/>
<organism evidence="5 6">
    <name type="scientific">Raphanus sativus</name>
    <name type="common">Radish</name>
    <name type="synonym">Raphanus raphanistrum var. sativus</name>
    <dbReference type="NCBI Taxonomy" id="3726"/>
    <lineage>
        <taxon>Eukaryota</taxon>
        <taxon>Viridiplantae</taxon>
        <taxon>Streptophyta</taxon>
        <taxon>Embryophyta</taxon>
        <taxon>Tracheophyta</taxon>
        <taxon>Spermatophyta</taxon>
        <taxon>Magnoliopsida</taxon>
        <taxon>eudicotyledons</taxon>
        <taxon>Gunneridae</taxon>
        <taxon>Pentapetalae</taxon>
        <taxon>rosids</taxon>
        <taxon>malvids</taxon>
        <taxon>Brassicales</taxon>
        <taxon>Brassicaceae</taxon>
        <taxon>Brassiceae</taxon>
        <taxon>Raphanus</taxon>
    </lineage>
</organism>
<feature type="region of interest" description="Disordered" evidence="3">
    <location>
        <begin position="1"/>
        <end position="29"/>
    </location>
</feature>
<dbReference type="Gene3D" id="3.30.310.210">
    <property type="match status" value="1"/>
</dbReference>
<keyword evidence="2" id="KW-0694">RNA-binding</keyword>
<dbReference type="CDD" id="cd22460">
    <property type="entry name" value="KH-I_PEPPER_rpt2_like"/>
    <property type="match status" value="2"/>
</dbReference>
<dbReference type="InterPro" id="IPR004088">
    <property type="entry name" value="KH_dom_type_1"/>
</dbReference>
<dbReference type="SMART" id="SM00322">
    <property type="entry name" value="KH"/>
    <property type="match status" value="5"/>
</dbReference>
<dbReference type="InterPro" id="IPR036612">
    <property type="entry name" value="KH_dom_type_1_sf"/>
</dbReference>
<dbReference type="CDD" id="cd22459">
    <property type="entry name" value="KH-I_PEPPER_rpt1_like"/>
    <property type="match status" value="2"/>
</dbReference>
<evidence type="ECO:0000313" key="6">
    <source>
        <dbReference type="RefSeq" id="XP_056842641.1"/>
    </source>
</evidence>
<gene>
    <name evidence="6" type="primary">LOC108862627</name>
</gene>
<protein>
    <submittedName>
        <fullName evidence="6">KH domain-containing protein HEN4 isoform X1</fullName>
    </submittedName>
</protein>
<feature type="region of interest" description="Disordered" evidence="3">
    <location>
        <begin position="747"/>
        <end position="779"/>
    </location>
</feature>
<evidence type="ECO:0000256" key="1">
    <source>
        <dbReference type="ARBA" id="ARBA00022737"/>
    </source>
</evidence>
<dbReference type="GO" id="GO:0003723">
    <property type="term" value="F:RNA binding"/>
    <property type="evidence" value="ECO:0007669"/>
    <property type="project" value="UniProtKB-UniRule"/>
</dbReference>
<feature type="region of interest" description="Disordered" evidence="3">
    <location>
        <begin position="650"/>
        <end position="676"/>
    </location>
</feature>
<feature type="compositionally biased region" description="Polar residues" evidence="3">
    <location>
        <begin position="652"/>
        <end position="673"/>
    </location>
</feature>
<dbReference type="AlphaFoldDB" id="A0A9W3BTN1"/>
<evidence type="ECO:0000313" key="5">
    <source>
        <dbReference type="Proteomes" id="UP000504610"/>
    </source>
</evidence>